<dbReference type="Pfam" id="PF02325">
    <property type="entry name" value="CCB3_YggT"/>
    <property type="match status" value="1"/>
</dbReference>
<sequence>MIDWGRSLVDLVGTFLASMAVLRYLLEGVVPKRPNPLMKLAVTLTEFALHWIRPVLTALPGRDRSALFWAWFLNLIVFLSRLSLPALGLGSGGVGHFLPWGMALALVEVVRQILYVWMAAVFLLAVLSWINPYSPLLGAVEGLVHPFLRVLRRFIRPLGSIDLSPVILMLFFQFSLTIGVGALEMLVQRLM</sequence>
<dbReference type="GO" id="GO:0016020">
    <property type="term" value="C:membrane"/>
    <property type="evidence" value="ECO:0007669"/>
    <property type="project" value="InterPro"/>
</dbReference>
<keyword evidence="1" id="KW-0472">Membrane</keyword>
<keyword evidence="1" id="KW-1133">Transmembrane helix</keyword>
<feature type="transmembrane region" description="Helical" evidence="1">
    <location>
        <begin position="89"/>
        <end position="107"/>
    </location>
</feature>
<dbReference type="AlphaFoldDB" id="A0A3P3ZQ76"/>
<evidence type="ECO:0000313" key="2">
    <source>
        <dbReference type="EMBL" id="VAY89073.1"/>
    </source>
</evidence>
<evidence type="ECO:0000256" key="1">
    <source>
        <dbReference type="SAM" id="Phobius"/>
    </source>
</evidence>
<dbReference type="InterPro" id="IPR003425">
    <property type="entry name" value="CCB3/YggT"/>
</dbReference>
<reference evidence="2" key="1">
    <citation type="submission" date="2018-10" db="EMBL/GenBank/DDBJ databases">
        <authorList>
            <person name="Plewniak F."/>
        </authorList>
    </citation>
    <scope>NUCLEOTIDE SEQUENCE</scope>
</reference>
<feature type="transmembrane region" description="Helical" evidence="1">
    <location>
        <begin position="166"/>
        <end position="187"/>
    </location>
</feature>
<feature type="transmembrane region" description="Helical" evidence="1">
    <location>
        <begin position="114"/>
        <end position="130"/>
    </location>
</feature>
<feature type="transmembrane region" description="Helical" evidence="1">
    <location>
        <begin position="7"/>
        <end position="26"/>
    </location>
</feature>
<proteinExistence type="predicted"/>
<dbReference type="EMBL" id="UOYP01000457">
    <property type="protein sequence ID" value="VAY89073.1"/>
    <property type="molecule type" value="Genomic_DNA"/>
</dbReference>
<organism evidence="2">
    <name type="scientific">mine drainage metagenome</name>
    <dbReference type="NCBI Taxonomy" id="410659"/>
    <lineage>
        <taxon>unclassified sequences</taxon>
        <taxon>metagenomes</taxon>
        <taxon>ecological metagenomes</taxon>
    </lineage>
</organism>
<accession>A0A3P3ZQ76</accession>
<protein>
    <submittedName>
        <fullName evidence="2">YGGT family protein</fullName>
    </submittedName>
</protein>
<gene>
    <name evidence="2" type="ORF">CARN8_510003</name>
</gene>
<keyword evidence="1" id="KW-0812">Transmembrane</keyword>
<name>A0A3P3ZQ76_9ZZZZ</name>